<reference evidence="3 4" key="2">
    <citation type="submission" date="2021-03" db="EMBL/GenBank/DDBJ databases">
        <title>Genomic Encyclopedia of Type Strains, Phase IV (KMG-IV): sequencing the most valuable type-strain genomes for metagenomic binning, comparative biology and taxonomic classification.</title>
        <authorList>
            <person name="Goeker M."/>
        </authorList>
    </citation>
    <scope>NUCLEOTIDE SEQUENCE [LARGE SCALE GENOMIC DNA]</scope>
    <source>
        <strain evidence="3 4">DSM 41954</strain>
    </source>
</reference>
<reference evidence="2" key="1">
    <citation type="submission" date="2014-05" db="EMBL/GenBank/DDBJ databases">
        <authorList>
            <person name="Horn Fabian"/>
        </authorList>
    </citation>
    <scope>NUCLEOTIDE SEQUENCE</scope>
</reference>
<dbReference type="GO" id="GO:0008168">
    <property type="term" value="F:methyltransferase activity"/>
    <property type="evidence" value="ECO:0007669"/>
    <property type="project" value="UniProtKB-ARBA"/>
</dbReference>
<keyword evidence="4" id="KW-1185">Reference proteome</keyword>
<sequence length="246" mass="27061">MHATDDSTTPHDHVLGQRAAGGWMFLLEAARDMRTTGALAPSGRALAHALTEPVRSQAGRPLSVLEAGAGTGSVTRSLIHQLPTGSRLDIVEANPRFTGRLRDLVRTHPHLAGRSERIRVHEAYVEELDVGRRYDAIISALPFANFDPRQIEAIMGRYLELLRPGGLLAYFAYRGTRRARSLLPSRNQARRHRAAEEVLADYRRRYATGRSTVWANLPPADVWHLRRPAGSLPAASRTSAGAAAGW</sequence>
<dbReference type="Gene3D" id="3.40.50.150">
    <property type="entry name" value="Vaccinia Virus protein VP39"/>
    <property type="match status" value="1"/>
</dbReference>
<dbReference type="Pfam" id="PF13649">
    <property type="entry name" value="Methyltransf_25"/>
    <property type="match status" value="1"/>
</dbReference>
<dbReference type="HOGENOM" id="CLU_085338_2_1_11"/>
<accession>A0A061A284</accession>
<dbReference type="InterPro" id="IPR029063">
    <property type="entry name" value="SAM-dependent_MTases_sf"/>
</dbReference>
<protein>
    <submittedName>
        <fullName evidence="3">Phospholipid N-methyltransferase</fullName>
    </submittedName>
</protein>
<evidence type="ECO:0000313" key="2">
    <source>
        <dbReference type="EMBL" id="CDR09958.1"/>
    </source>
</evidence>
<gene>
    <name evidence="3" type="ORF">J2Z30_006119</name>
    <name evidence="2" type="ORF">SIRAN6548</name>
</gene>
<dbReference type="InterPro" id="IPR041698">
    <property type="entry name" value="Methyltransf_25"/>
</dbReference>
<dbReference type="Proteomes" id="UP000756710">
    <property type="component" value="Unassembled WGS sequence"/>
</dbReference>
<dbReference type="CDD" id="cd02440">
    <property type="entry name" value="AdoMet_MTases"/>
    <property type="match status" value="1"/>
</dbReference>
<dbReference type="EMBL" id="LK022848">
    <property type="protein sequence ID" value="CDR09958.1"/>
    <property type="molecule type" value="Genomic_DNA"/>
</dbReference>
<dbReference type="EMBL" id="JAGGLR010000017">
    <property type="protein sequence ID" value="MBP2065093.1"/>
    <property type="molecule type" value="Genomic_DNA"/>
</dbReference>
<evidence type="ECO:0000313" key="4">
    <source>
        <dbReference type="Proteomes" id="UP000756710"/>
    </source>
</evidence>
<organism evidence="2">
    <name type="scientific">Streptomyces iranensis</name>
    <dbReference type="NCBI Taxonomy" id="576784"/>
    <lineage>
        <taxon>Bacteria</taxon>
        <taxon>Bacillati</taxon>
        <taxon>Actinomycetota</taxon>
        <taxon>Actinomycetes</taxon>
        <taxon>Kitasatosporales</taxon>
        <taxon>Streptomycetaceae</taxon>
        <taxon>Streptomyces</taxon>
        <taxon>Streptomyces violaceusniger group</taxon>
    </lineage>
</organism>
<evidence type="ECO:0000259" key="1">
    <source>
        <dbReference type="Pfam" id="PF13649"/>
    </source>
</evidence>
<dbReference type="AlphaFoldDB" id="A0A061A284"/>
<dbReference type="SUPFAM" id="SSF53335">
    <property type="entry name" value="S-adenosyl-L-methionine-dependent methyltransferases"/>
    <property type="match status" value="1"/>
</dbReference>
<name>A0A061A284_9ACTN</name>
<dbReference type="RefSeq" id="WP_044575521.1">
    <property type="nucleotide sequence ID" value="NZ_BAABDR010000007.1"/>
</dbReference>
<proteinExistence type="predicted"/>
<evidence type="ECO:0000313" key="3">
    <source>
        <dbReference type="EMBL" id="MBP2065093.1"/>
    </source>
</evidence>
<feature type="domain" description="Methyltransferase" evidence="1">
    <location>
        <begin position="64"/>
        <end position="166"/>
    </location>
</feature>